<sequence>MTHSEWEPRTGDREQDQLPDEIPADWHTSFEVAERCFTPAEPCS</sequence>
<feature type="region of interest" description="Disordered" evidence="1">
    <location>
        <begin position="1"/>
        <end position="24"/>
    </location>
</feature>
<comment type="caution">
    <text evidence="2">The sequence shown here is derived from an EMBL/GenBank/DDBJ whole genome shotgun (WGS) entry which is preliminary data.</text>
</comment>
<organism evidence="2 3">
    <name type="scientific">Stackebrandtia endophytica</name>
    <dbReference type="NCBI Taxonomy" id="1496996"/>
    <lineage>
        <taxon>Bacteria</taxon>
        <taxon>Bacillati</taxon>
        <taxon>Actinomycetota</taxon>
        <taxon>Actinomycetes</taxon>
        <taxon>Glycomycetales</taxon>
        <taxon>Glycomycetaceae</taxon>
        <taxon>Stackebrandtia</taxon>
    </lineage>
</organism>
<dbReference type="AlphaFoldDB" id="A0A543ARE8"/>
<evidence type="ECO:0000313" key="2">
    <source>
        <dbReference type="EMBL" id="TQL75149.1"/>
    </source>
</evidence>
<dbReference type="InParanoid" id="A0A543ARE8"/>
<reference evidence="2 3" key="1">
    <citation type="submission" date="2019-06" db="EMBL/GenBank/DDBJ databases">
        <title>Sequencing the genomes of 1000 actinobacteria strains.</title>
        <authorList>
            <person name="Klenk H.-P."/>
        </authorList>
    </citation>
    <scope>NUCLEOTIDE SEQUENCE [LARGE SCALE GENOMIC DNA]</scope>
    <source>
        <strain evidence="2 3">DSM 45928</strain>
    </source>
</reference>
<dbReference type="Proteomes" id="UP000317043">
    <property type="component" value="Unassembled WGS sequence"/>
</dbReference>
<proteinExistence type="predicted"/>
<feature type="compositionally biased region" description="Basic and acidic residues" evidence="1">
    <location>
        <begin position="1"/>
        <end position="16"/>
    </location>
</feature>
<keyword evidence="3" id="KW-1185">Reference proteome</keyword>
<evidence type="ECO:0000313" key="3">
    <source>
        <dbReference type="Proteomes" id="UP000317043"/>
    </source>
</evidence>
<accession>A0A543ARE8</accession>
<name>A0A543ARE8_9ACTN</name>
<gene>
    <name evidence="2" type="ORF">FB566_0645</name>
</gene>
<protein>
    <submittedName>
        <fullName evidence="2">Uncharacterized protein</fullName>
    </submittedName>
</protein>
<evidence type="ECO:0000256" key="1">
    <source>
        <dbReference type="SAM" id="MobiDB-lite"/>
    </source>
</evidence>
<dbReference type="EMBL" id="VFOW01000001">
    <property type="protein sequence ID" value="TQL75149.1"/>
    <property type="molecule type" value="Genomic_DNA"/>
</dbReference>